<dbReference type="SUPFAM" id="SSF51905">
    <property type="entry name" value="FAD/NAD(P)-binding domain"/>
    <property type="match status" value="1"/>
</dbReference>
<dbReference type="Pfam" id="PF01494">
    <property type="entry name" value="FAD_binding_3"/>
    <property type="match status" value="1"/>
</dbReference>
<dbReference type="AlphaFoldDB" id="A0A1S1LIP5"/>
<dbReference type="GO" id="GO:0071949">
    <property type="term" value="F:FAD binding"/>
    <property type="evidence" value="ECO:0007669"/>
    <property type="project" value="InterPro"/>
</dbReference>
<dbReference type="InterPro" id="IPR036188">
    <property type="entry name" value="FAD/NAD-bd_sf"/>
</dbReference>
<dbReference type="PANTHER" id="PTHR42685">
    <property type="entry name" value="GERANYLGERANYL DIPHOSPHATE REDUCTASE"/>
    <property type="match status" value="1"/>
</dbReference>
<dbReference type="RefSeq" id="WP_057969861.1">
    <property type="nucleotide sequence ID" value="NZ_MLII01000040.1"/>
</dbReference>
<name>A0A1S1LIP5_MYCCH</name>
<evidence type="ECO:0000313" key="3">
    <source>
        <dbReference type="Proteomes" id="UP000180043"/>
    </source>
</evidence>
<dbReference type="EMBL" id="MLIQ01000032">
    <property type="protein sequence ID" value="OHU47711.1"/>
    <property type="molecule type" value="Genomic_DNA"/>
</dbReference>
<accession>A0A1S1LIP5</accession>
<dbReference type="InterPro" id="IPR002938">
    <property type="entry name" value="FAD-bd"/>
</dbReference>
<proteinExistence type="predicted"/>
<dbReference type="PANTHER" id="PTHR42685:SF22">
    <property type="entry name" value="CONDITIONED MEDIUM FACTOR RECEPTOR 1"/>
    <property type="match status" value="1"/>
</dbReference>
<dbReference type="InterPro" id="IPR050407">
    <property type="entry name" value="Geranylgeranyl_reductase"/>
</dbReference>
<dbReference type="Gene3D" id="3.50.50.60">
    <property type="entry name" value="FAD/NAD(P)-binding domain"/>
    <property type="match status" value="1"/>
</dbReference>
<gene>
    <name evidence="2" type="ORF">BKG82_25545</name>
</gene>
<reference evidence="2 3" key="1">
    <citation type="submission" date="2016-10" db="EMBL/GenBank/DDBJ databases">
        <title>Evaluation of Human, Veterinary and Environmental Mycobacterium chelonae Isolates by Core Genome Phylogenomic Analysis, Targeted Gene Comparison, and Anti-microbial Susceptibility Patterns: A Tale of Mistaken Identities.</title>
        <authorList>
            <person name="Fogelson S.B."/>
            <person name="Camus A.C."/>
            <person name="Lorenz W."/>
            <person name="Vasireddy R."/>
            <person name="Vasireddy S."/>
            <person name="Smith T."/>
            <person name="Brown-Elliott B.A."/>
            <person name="Wallace R.J.Jr."/>
            <person name="Hasan N.A."/>
            <person name="Reischl U."/>
            <person name="Sanchez S."/>
        </authorList>
    </citation>
    <scope>NUCLEOTIDE SEQUENCE [LARGE SCALE GENOMIC DNA]</scope>
    <source>
        <strain evidence="2 3">15515</strain>
    </source>
</reference>
<evidence type="ECO:0000259" key="1">
    <source>
        <dbReference type="Pfam" id="PF01494"/>
    </source>
</evidence>
<dbReference type="Proteomes" id="UP000180043">
    <property type="component" value="Unassembled WGS sequence"/>
</dbReference>
<dbReference type="PRINTS" id="PR00420">
    <property type="entry name" value="RNGMNOXGNASE"/>
</dbReference>
<protein>
    <recommendedName>
        <fullName evidence="1">FAD-binding domain-containing protein</fullName>
    </recommendedName>
</protein>
<organism evidence="2 3">
    <name type="scientific">Mycobacteroides chelonae</name>
    <name type="common">Mycobacterium chelonae</name>
    <dbReference type="NCBI Taxonomy" id="1774"/>
    <lineage>
        <taxon>Bacteria</taxon>
        <taxon>Bacillati</taxon>
        <taxon>Actinomycetota</taxon>
        <taxon>Actinomycetes</taxon>
        <taxon>Mycobacteriales</taxon>
        <taxon>Mycobacteriaceae</taxon>
        <taxon>Mycobacteroides</taxon>
    </lineage>
</organism>
<feature type="domain" description="FAD-binding" evidence="1">
    <location>
        <begin position="4"/>
        <end position="322"/>
    </location>
</feature>
<evidence type="ECO:0000313" key="2">
    <source>
        <dbReference type="EMBL" id="OHU47711.1"/>
    </source>
</evidence>
<comment type="caution">
    <text evidence="2">The sequence shown here is derived from an EMBL/GenBank/DDBJ whole genome shotgun (WGS) entry which is preliminary data.</text>
</comment>
<sequence>MDTFDVAIVGARCAGASLAIQLARQGLSVCLLDKARFPTDKASTHLFTPSGTAVLERLGVLDDVVDAGATPLRTMRLRSNDVSVTTRPDPGVIGVMLGIRRETFDPILLEHVARAGAEIRTGCRVDGVLTDKGRVVGLETQSGPIHAELVVGADGQHSRIAERVGAREYLTTPGSYMPTWSFYEGATPPYDLVMGRVGEGNGIALPLDNGIYIAMMGTPMAKADAFLADRYANFDAALARWPEMAEAVAGATRRGPLRILRRWHGYFRTAAGPGWVLVGDAGHFKDPAPGQGMADAFRQSESLAARIVAGLGGDTIDKELLDWWRWRDLDAVEMYWAASTLGELTNPAAVTDAAFRTLGKSDVALERMLQSILPRTVKPHSSLRLRDVSRMVAYIAAAVATKPGQLTPTAKAAIWQARQIGRIAVAYPGHRIGARRYRELPVLSSGLSKPKSIESLRSVSEAS</sequence>